<feature type="compositionally biased region" description="Low complexity" evidence="3">
    <location>
        <begin position="17"/>
        <end position="28"/>
    </location>
</feature>
<sequence>MPTDSTIDPKTTAQRPAATRAYRGASASAREAERRQRLLDTALTLFANQGYARTPIEQLCAEAKVTARHFYQLFGSREGLLKSLYGQLMADLKAALLSALSATQAELNEQLPLAVRALVEHYLNDTRRARVGVLEVVGVSADMERLRRAAIHDMANLIALYMAQLAAQGDLPARNYHLTSIAIVGGINELMADWLTASEPPSVAVLTLEISDFLTALVHGSHHLPQREIAL</sequence>
<dbReference type="GO" id="GO:0003700">
    <property type="term" value="F:DNA-binding transcription factor activity"/>
    <property type="evidence" value="ECO:0007669"/>
    <property type="project" value="TreeGrafter"/>
</dbReference>
<evidence type="ECO:0000313" key="6">
    <source>
        <dbReference type="Proteomes" id="UP000256774"/>
    </source>
</evidence>
<dbReference type="Gene3D" id="1.10.357.10">
    <property type="entry name" value="Tetracycline Repressor, domain 2"/>
    <property type="match status" value="1"/>
</dbReference>
<feature type="region of interest" description="Disordered" evidence="3">
    <location>
        <begin position="1"/>
        <end position="28"/>
    </location>
</feature>
<dbReference type="Proteomes" id="UP000256774">
    <property type="component" value="Unassembled WGS sequence"/>
</dbReference>
<name>A0A3E0H5E6_9GAMM</name>
<dbReference type="InterPro" id="IPR001647">
    <property type="entry name" value="HTH_TetR"/>
</dbReference>
<keyword evidence="6" id="KW-1185">Reference proteome</keyword>
<evidence type="ECO:0000259" key="4">
    <source>
        <dbReference type="PROSITE" id="PS50977"/>
    </source>
</evidence>
<evidence type="ECO:0000256" key="1">
    <source>
        <dbReference type="ARBA" id="ARBA00023125"/>
    </source>
</evidence>
<keyword evidence="1 2" id="KW-0238">DNA-binding</keyword>
<dbReference type="SUPFAM" id="SSF46689">
    <property type="entry name" value="Homeodomain-like"/>
    <property type="match status" value="1"/>
</dbReference>
<protein>
    <submittedName>
        <fullName evidence="5">TetR family transcriptional regulator</fullName>
    </submittedName>
</protein>
<reference evidence="5 6" key="1">
    <citation type="submission" date="2018-08" db="EMBL/GenBank/DDBJ databases">
        <title>Genomic Encyclopedia of Type Strains, Phase IV (KMG-IV): sequencing the most valuable type-strain genomes for metagenomic binning, comparative biology and taxonomic classification.</title>
        <authorList>
            <person name="Goeker M."/>
        </authorList>
    </citation>
    <scope>NUCLEOTIDE SEQUENCE [LARGE SCALE GENOMIC DNA]</scope>
    <source>
        <strain evidence="5 6">DSM 26022</strain>
    </source>
</reference>
<evidence type="ECO:0000256" key="2">
    <source>
        <dbReference type="PROSITE-ProRule" id="PRU00335"/>
    </source>
</evidence>
<dbReference type="EMBL" id="QUNR01000003">
    <property type="protein sequence ID" value="REH37840.1"/>
    <property type="molecule type" value="Genomic_DNA"/>
</dbReference>
<feature type="compositionally biased region" description="Polar residues" evidence="3">
    <location>
        <begin position="1"/>
        <end position="14"/>
    </location>
</feature>
<dbReference type="OrthoDB" id="9790413at2"/>
<gene>
    <name evidence="5" type="ORF">DFR26_1624</name>
</gene>
<dbReference type="PANTHER" id="PTHR30055">
    <property type="entry name" value="HTH-TYPE TRANSCRIPTIONAL REGULATOR RUTR"/>
    <property type="match status" value="1"/>
</dbReference>
<dbReference type="Gene3D" id="1.10.10.60">
    <property type="entry name" value="Homeodomain-like"/>
    <property type="match status" value="1"/>
</dbReference>
<proteinExistence type="predicted"/>
<dbReference type="PANTHER" id="PTHR30055:SF226">
    <property type="entry name" value="HTH-TYPE TRANSCRIPTIONAL REGULATOR PKSA"/>
    <property type="match status" value="1"/>
</dbReference>
<dbReference type="Pfam" id="PF00440">
    <property type="entry name" value="TetR_N"/>
    <property type="match status" value="1"/>
</dbReference>
<dbReference type="SUPFAM" id="SSF48498">
    <property type="entry name" value="Tetracyclin repressor-like, C-terminal domain"/>
    <property type="match status" value="1"/>
</dbReference>
<dbReference type="PRINTS" id="PR00455">
    <property type="entry name" value="HTHTETR"/>
</dbReference>
<accession>A0A3E0H5E6</accession>
<feature type="domain" description="HTH tetR-type" evidence="4">
    <location>
        <begin position="32"/>
        <end position="92"/>
    </location>
</feature>
<evidence type="ECO:0000256" key="3">
    <source>
        <dbReference type="SAM" id="MobiDB-lite"/>
    </source>
</evidence>
<dbReference type="InterPro" id="IPR036271">
    <property type="entry name" value="Tet_transcr_reg_TetR-rel_C_sf"/>
</dbReference>
<evidence type="ECO:0000313" key="5">
    <source>
        <dbReference type="EMBL" id="REH37840.1"/>
    </source>
</evidence>
<feature type="DNA-binding region" description="H-T-H motif" evidence="2">
    <location>
        <begin position="55"/>
        <end position="74"/>
    </location>
</feature>
<dbReference type="InterPro" id="IPR050109">
    <property type="entry name" value="HTH-type_TetR-like_transc_reg"/>
</dbReference>
<organism evidence="5 6">
    <name type="scientific">Paraperlucidibaca baekdonensis</name>
    <dbReference type="NCBI Taxonomy" id="748120"/>
    <lineage>
        <taxon>Bacteria</taxon>
        <taxon>Pseudomonadati</taxon>
        <taxon>Pseudomonadota</taxon>
        <taxon>Gammaproteobacteria</taxon>
        <taxon>Moraxellales</taxon>
        <taxon>Moraxellaceae</taxon>
        <taxon>Paraperlucidibaca</taxon>
    </lineage>
</organism>
<dbReference type="AlphaFoldDB" id="A0A3E0H5E6"/>
<dbReference type="GO" id="GO:0000976">
    <property type="term" value="F:transcription cis-regulatory region binding"/>
    <property type="evidence" value="ECO:0007669"/>
    <property type="project" value="TreeGrafter"/>
</dbReference>
<comment type="caution">
    <text evidence="5">The sequence shown here is derived from an EMBL/GenBank/DDBJ whole genome shotgun (WGS) entry which is preliminary data.</text>
</comment>
<dbReference type="PROSITE" id="PS50977">
    <property type="entry name" value="HTH_TETR_2"/>
    <property type="match status" value="1"/>
</dbReference>
<dbReference type="InterPro" id="IPR009057">
    <property type="entry name" value="Homeodomain-like_sf"/>
</dbReference>